<organismHost>
    <name type="scientific">Bos taurus</name>
    <name type="common">Bovine</name>
    <dbReference type="NCBI Taxonomy" id="9913"/>
</organismHost>
<protein>
    <submittedName>
        <fullName evidence="1">Uncharacterized protein</fullName>
    </submittedName>
</protein>
<organismHost>
    <name type="scientific">Myodes glareolus</name>
    <name type="common">Bank vole</name>
    <name type="synonym">Clethrionomys glareolus</name>
    <dbReference type="NCBI Taxonomy" id="447135"/>
</organismHost>
<accession>A0A2R8F615</accession>
<organismHost>
    <name type="scientific">Homo sapiens</name>
    <name type="common">Human</name>
    <dbReference type="NCBI Taxonomy" id="9606"/>
</organismHost>
<sequence length="111" mass="12954">MHMHITAFFAIHNIKMIIHYRPQMTYRFQTFHEYIIHTFFLRCYLDGAATGIQETDMEVERFTVSFSSPTLTFTRFGIGITAPLLNLILIISFPCTSTAVTWQTQSPIQTW</sequence>
<organismHost>
    <name type="scientific">Microtus agrestis</name>
    <name type="common">Short-tailed field vole</name>
    <dbReference type="NCBI Taxonomy" id="29092"/>
</organismHost>
<organismHost>
    <name type="scientific">Loxodonta africana</name>
    <name type="common">African elephant</name>
    <dbReference type="NCBI Taxonomy" id="9785"/>
</organismHost>
<dbReference type="EMBL" id="LT993226">
    <property type="protein sequence ID" value="SPN68041.1"/>
    <property type="molecule type" value="Genomic_DNA"/>
</dbReference>
<organismHost>
    <name type="scientific">Mus musculus</name>
    <name type="common">Mouse</name>
    <dbReference type="NCBI Taxonomy" id="10090"/>
</organismHost>
<evidence type="ECO:0000313" key="1">
    <source>
        <dbReference type="EMBL" id="SPN68041.1"/>
    </source>
</evidence>
<reference evidence="1" key="1">
    <citation type="submission" date="2018-04" db="EMBL/GenBank/DDBJ databases">
        <authorList>
            <person name="Go L.Y."/>
            <person name="Mitchell J.A."/>
        </authorList>
    </citation>
    <scope>NUCLEOTIDE SEQUENCE</scope>
    <source>
        <strain evidence="1">Ger/2014/Human</strain>
    </source>
</reference>
<organismHost>
    <name type="scientific">Apodemus sylvaticus</name>
    <name type="common">European woodmouse</name>
    <dbReference type="NCBI Taxonomy" id="10129"/>
</organismHost>
<proteinExistence type="predicted"/>
<dbReference type="Proteomes" id="UP000279063">
    <property type="component" value="Segment"/>
</dbReference>
<gene>
    <name evidence="1" type="primary">gCPXV0036</name>
</gene>
<organismHost>
    <name type="scientific">Felis catus</name>
    <name type="common">Cat</name>
    <name type="synonym">Felis silvestris catus</name>
    <dbReference type="NCBI Taxonomy" id="9685"/>
</organismHost>
<organism evidence="1">
    <name type="scientific">Cowpox virus</name>
    <name type="common">CPV</name>
    <dbReference type="NCBI Taxonomy" id="10243"/>
    <lineage>
        <taxon>Viruses</taxon>
        <taxon>Varidnaviria</taxon>
        <taxon>Bamfordvirae</taxon>
        <taxon>Nucleocytoviricota</taxon>
        <taxon>Pokkesviricetes</taxon>
        <taxon>Chitovirales</taxon>
        <taxon>Poxviridae</taxon>
        <taxon>Chordopoxvirinae</taxon>
        <taxon>Orthopoxvirus</taxon>
        <taxon>Orthopoxvirus cowpox</taxon>
    </lineage>
</organism>
<name>A0A2R8F615_COWPX</name>